<protein>
    <recommendedName>
        <fullName evidence="2">Twitching motility protein PilT</fullName>
    </recommendedName>
</protein>
<gene>
    <name evidence="1" type="ORF">BHLFYP23_01000</name>
</gene>
<evidence type="ECO:0000313" key="1">
    <source>
        <dbReference type="EMBL" id="VYT28003.1"/>
    </source>
</evidence>
<organism evidence="1">
    <name type="scientific">Blautia hansenii</name>
    <name type="common">Ruminococcus hansenii</name>
    <dbReference type="NCBI Taxonomy" id="1322"/>
    <lineage>
        <taxon>Bacteria</taxon>
        <taxon>Bacillati</taxon>
        <taxon>Bacillota</taxon>
        <taxon>Clostridia</taxon>
        <taxon>Lachnospirales</taxon>
        <taxon>Lachnospiraceae</taxon>
        <taxon>Blautia</taxon>
    </lineage>
</organism>
<dbReference type="EMBL" id="CACRSY010000016">
    <property type="protein sequence ID" value="VYT28003.1"/>
    <property type="molecule type" value="Genomic_DNA"/>
</dbReference>
<reference evidence="1" key="1">
    <citation type="submission" date="2019-11" db="EMBL/GenBank/DDBJ databases">
        <authorList>
            <person name="Feng L."/>
        </authorList>
    </citation>
    <scope>NUCLEOTIDE SEQUENCE</scope>
    <source>
        <strain evidence="1">BhanseniiLFYP23</strain>
    </source>
</reference>
<proteinExistence type="predicted"/>
<dbReference type="RefSeq" id="WP_004221860.1">
    <property type="nucleotide sequence ID" value="NZ_CACRSY010000016.1"/>
</dbReference>
<sequence>MVQLIVGEKGKGKTKILLDKVNTEIKEATGTFVYLDKSKKHMYELNNKVRLIDLSEFDIQNSSEFIGFLSGILSQDNDLEKIFLDSFLKISKVTDEELADVLKRLQTMGEKYQVSFVLSVSKDASQLPECAKEMLLVSM</sequence>
<accession>A0A6N2VEP3</accession>
<dbReference type="AlphaFoldDB" id="A0A6N2VEP3"/>
<evidence type="ECO:0008006" key="2">
    <source>
        <dbReference type="Google" id="ProtNLM"/>
    </source>
</evidence>
<name>A0A6N2VEP3_BLAHA</name>